<comment type="subcellular location">
    <subcellularLocation>
        <location evidence="1 5">Nucleus</location>
        <location evidence="1 5">Nucleolus</location>
    </subcellularLocation>
</comment>
<dbReference type="PROSITE" id="PS50833">
    <property type="entry name" value="BRIX"/>
    <property type="match status" value="1"/>
</dbReference>
<dbReference type="InterPro" id="IPR039770">
    <property type="entry name" value="Rpf2"/>
</dbReference>
<dbReference type="Pfam" id="PF04427">
    <property type="entry name" value="Brix"/>
    <property type="match status" value="1"/>
</dbReference>
<dbReference type="Proteomes" id="UP000011777">
    <property type="component" value="Unassembled WGS sequence"/>
</dbReference>
<dbReference type="GO" id="GO:0000463">
    <property type="term" value="P:maturation of LSU-rRNA from tricistronic rRNA transcript (SSU-rRNA, 5.8S rRNA, LSU-rRNA)"/>
    <property type="evidence" value="ECO:0007669"/>
    <property type="project" value="TreeGrafter"/>
</dbReference>
<dbReference type="PANTHER" id="PTHR12728:SF0">
    <property type="entry name" value="RIBOSOME PRODUCTION FACTOR 2 HOMOLOG"/>
    <property type="match status" value="1"/>
</dbReference>
<protein>
    <recommendedName>
        <fullName evidence="5">Ribosome production factor 2 homolog</fullName>
    </recommendedName>
    <alternativeName>
        <fullName evidence="5">Ribosome biogenesis protein RPF2 homolog</fullName>
    </alternativeName>
</protein>
<organism evidence="7 8">
    <name type="scientific">Candida maltosa (strain Xu316)</name>
    <name type="common">Yeast</name>
    <dbReference type="NCBI Taxonomy" id="1245528"/>
    <lineage>
        <taxon>Eukaryota</taxon>
        <taxon>Fungi</taxon>
        <taxon>Dikarya</taxon>
        <taxon>Ascomycota</taxon>
        <taxon>Saccharomycotina</taxon>
        <taxon>Pichiomycetes</taxon>
        <taxon>Debaryomycetaceae</taxon>
        <taxon>Candida/Lodderomyces clade</taxon>
        <taxon>Candida</taxon>
    </lineage>
</organism>
<proteinExistence type="inferred from homology"/>
<dbReference type="OMA" id="AICEEIM"/>
<dbReference type="EMBL" id="AOGT01000131">
    <property type="protein sequence ID" value="EMG50752.1"/>
    <property type="molecule type" value="Genomic_DNA"/>
</dbReference>
<evidence type="ECO:0000256" key="5">
    <source>
        <dbReference type="RuleBase" id="RU367086"/>
    </source>
</evidence>
<dbReference type="Gene3D" id="1.20.58.1380">
    <property type="match status" value="1"/>
</dbReference>
<dbReference type="GO" id="GO:0019843">
    <property type="term" value="F:rRNA binding"/>
    <property type="evidence" value="ECO:0007669"/>
    <property type="project" value="UniProtKB-UniRule"/>
</dbReference>
<keyword evidence="3" id="KW-0813">Transport</keyword>
<dbReference type="eggNOG" id="KOG3031">
    <property type="taxonomic scope" value="Eukaryota"/>
</dbReference>
<dbReference type="GO" id="GO:0005730">
    <property type="term" value="C:nucleolus"/>
    <property type="evidence" value="ECO:0007669"/>
    <property type="project" value="UniProtKB-SubCell"/>
</dbReference>
<feature type="non-terminal residue" evidence="7">
    <location>
        <position position="1"/>
    </location>
</feature>
<evidence type="ECO:0000256" key="4">
    <source>
        <dbReference type="ARBA" id="ARBA00023242"/>
    </source>
</evidence>
<dbReference type="InterPro" id="IPR007109">
    <property type="entry name" value="Brix"/>
</dbReference>
<comment type="caution">
    <text evidence="7">The sequence shown here is derived from an EMBL/GenBank/DDBJ whole genome shotgun (WGS) entry which is preliminary data.</text>
</comment>
<reference evidence="7 8" key="1">
    <citation type="submission" date="2013-02" db="EMBL/GenBank/DDBJ databases">
        <title>Genome sequence of Candida maltosa Xu316, a potential industrial strain for xylitol and ethanol production.</title>
        <authorList>
            <person name="Yu J."/>
            <person name="Wang Q."/>
            <person name="Geng X."/>
            <person name="Bao W."/>
            <person name="He P."/>
            <person name="Cai J."/>
        </authorList>
    </citation>
    <scope>NUCLEOTIDE SEQUENCE [LARGE SCALE GENOMIC DNA]</scope>
    <source>
        <strain evidence="8">Xu316</strain>
    </source>
</reference>
<keyword evidence="4 5" id="KW-0539">Nucleus</keyword>
<dbReference type="SMART" id="SM00879">
    <property type="entry name" value="Brix"/>
    <property type="match status" value="1"/>
</dbReference>
<evidence type="ECO:0000313" key="7">
    <source>
        <dbReference type="EMBL" id="EMG50752.1"/>
    </source>
</evidence>
<keyword evidence="8" id="KW-1185">Reference proteome</keyword>
<gene>
    <name evidence="7" type="ORF">G210_1197</name>
</gene>
<feature type="domain" description="Brix" evidence="6">
    <location>
        <begin position="25"/>
        <end position="239"/>
    </location>
</feature>
<dbReference type="HOGENOM" id="CLU_002493_1_0_1"/>
<name>M3HT30_CANMX</name>
<dbReference type="SUPFAM" id="SSF117289">
    <property type="entry name" value="Nucleoporin domain"/>
    <property type="match status" value="1"/>
</dbReference>
<comment type="similarity">
    <text evidence="2 5">Belongs to the RPF2 family.</text>
</comment>
<dbReference type="PANTHER" id="PTHR12728">
    <property type="entry name" value="BRIX DOMAIN CONTAINING PROTEIN"/>
    <property type="match status" value="1"/>
</dbReference>
<evidence type="ECO:0000256" key="2">
    <source>
        <dbReference type="ARBA" id="ARBA00010782"/>
    </source>
</evidence>
<dbReference type="GO" id="GO:0005643">
    <property type="term" value="C:nuclear pore"/>
    <property type="evidence" value="ECO:0007669"/>
    <property type="project" value="UniProtKB-ARBA"/>
</dbReference>
<evidence type="ECO:0000259" key="6">
    <source>
        <dbReference type="PROSITE" id="PS50833"/>
    </source>
</evidence>
<dbReference type="InterPro" id="IPR014908">
    <property type="entry name" value="Nucleoporin_Nup133/Nup155_N"/>
</dbReference>
<dbReference type="OrthoDB" id="103454at2759"/>
<dbReference type="Pfam" id="PF08801">
    <property type="entry name" value="Nucleoporin_N"/>
    <property type="match status" value="1"/>
</dbReference>
<evidence type="ECO:0000256" key="1">
    <source>
        <dbReference type="ARBA" id="ARBA00004604"/>
    </source>
</evidence>
<dbReference type="Gene3D" id="2.130.10.10">
    <property type="entry name" value="YVTN repeat-like/Quinoprotein amine dehydrogenase"/>
    <property type="match status" value="1"/>
</dbReference>
<dbReference type="GO" id="GO:0000027">
    <property type="term" value="P:ribosomal large subunit assembly"/>
    <property type="evidence" value="ECO:0007669"/>
    <property type="project" value="InterPro"/>
</dbReference>
<evidence type="ECO:0000256" key="3">
    <source>
        <dbReference type="ARBA" id="ARBA00022448"/>
    </source>
</evidence>
<sequence>TIKPKNARSKRALAKKDAKLVENTKSALFVPGATGNKFLHDVMCDLMAFKKPFAKKFSKKNEIRPFEDSSDLEFFSEKNDSSLMVFSSNNKKRPNNLTFVRFFNYKVYDMIELSIQKNHKLLQDFKKLTFTIGLKPMFVFNGPLFDTHPVYQHVKSLFMDFFRGEETDLQDVAGLQYVIALSTGELEDLNDEKILPNVYFRVYKLKTFKSGQKLPRVELDEIGPRLDFKIGRRISPSPEVEKEANKKPKQLEAKVKKNVSTDFMGDKVAQIHVGKQDLGKLQTRKMKGLKEKYDQESEDDDSEDDVFISEEEYFAEEVEEPQSKKQKNEKKKRRTKKKNSKFFVYFYQQSKVSVMSIFKPRSVVSSSSSASTSTPTVTVDELTKNEHYCVSRFPALPSVVKSSSFNNAYSDSESNYSLVINDDSIYVWCYKSLDSNPLAIEFPIEKSIFKLPMALLTRPSSGTGQDPGLVILDSVNGLVKFYESVQHAPTLGLINDKSLELSIPLKKDEYITLAENVEPAGIVIATSLHRCFVITLRDFKSKPQLGYLELLKNDGILSSFFRSETHEIVAIRSGKITNHGTIQEIIVLDSTGNFHLYSYNLFSANALPYVDKKKSFSQPIYIDFDAFPGTTKNVDYLDIWQTDDIYVVLCQVERSLCLVTLKIDKSGVLPFGSHKLKTADGSTSKPKLYLPKPGKTAFVVLDNSIILTDLNTSYIESKNLSSYYKPRWEDVVRFKSSVEIIGTGYENNSPSSNPALILITKNFGVIRVEKFPESQTNEVIEPLEIVKSHIEQAIFYSDVNEIDFDLSQRFDKETIQKAIELIIEEVLNSSSPYLPKSLPSINDLTSLKVKLYKTLIEYVERNFDKSIIPQIVENLEKSDVAFQMWKIIDNNEPLKTILAKQVPDLRDFFTHGLKNINQVLTTFIETLMEQNLPVVPLIVNTLYDGVYLNDIKYIHQTFKSWIFETNLIVRVEEVFTRDFVDNEGDSTIALKLVEILYYFVNSAIGYMKVADEDQLDDYQKWYNNRKSSWIGVLLKSDLDTEAVQIAEKYQDFSSLARILDVERETKSIDELNYGKYFEVFGYPFASAVYEYYLTNDKIQVLLLDFTNYKHYLLRFFQENPNKTAKVSWIRFLLDSEFGQASNSLVKAAEQQDSLENQSIKYSLAKLSAIASGNEDHLNDINNELLIIKYQNSVRQGISEIGRIEAIKEASFVKNYVNTKIDKKYVQPIVDEYFEQFSKNLQLSNGEVINLLTTVLPSLVNKYGFAYAYKIGQSIQHQGISDYYAAVVLVRLLTIGDESLYNSKDSDQVSKKKVTESGLYKTLKLNTGAIPKLEQLLANPYINNEYEDNISIKDFNESLVSQLIKQLDNDKFKSWVESIKEQAKL</sequence>
<evidence type="ECO:0000313" key="8">
    <source>
        <dbReference type="Proteomes" id="UP000011777"/>
    </source>
</evidence>
<dbReference type="STRING" id="1245528.M3HT30"/>
<dbReference type="InterPro" id="IPR015943">
    <property type="entry name" value="WD40/YVTN_repeat-like_dom_sf"/>
</dbReference>
<accession>M3HT30</accession>
<dbReference type="eggNOG" id="KOG4121">
    <property type="taxonomic scope" value="Eukaryota"/>
</dbReference>